<feature type="compositionally biased region" description="Low complexity" evidence="4">
    <location>
        <begin position="988"/>
        <end position="1007"/>
    </location>
</feature>
<evidence type="ECO:0000313" key="5">
    <source>
        <dbReference type="EMBL" id="KAF4595322.1"/>
    </source>
</evidence>
<feature type="compositionally biased region" description="Low complexity" evidence="4">
    <location>
        <begin position="140"/>
        <end position="153"/>
    </location>
</feature>
<feature type="region of interest" description="Disordered" evidence="4">
    <location>
        <begin position="300"/>
        <end position="412"/>
    </location>
</feature>
<dbReference type="PANTHER" id="PTHR24107:SF2">
    <property type="entry name" value="NLR FAMILY CARD DOMAIN CONTAINING 3"/>
    <property type="match status" value="1"/>
</dbReference>
<dbReference type="SUPFAM" id="SSF52047">
    <property type="entry name" value="RNI-like"/>
    <property type="match status" value="1"/>
</dbReference>
<proteinExistence type="predicted"/>
<sequence length="1160" mass="126545">MAASPPIQQRDMDPVRLDACSDPARLSDRPSLRTMEQLHGVDVSWMARGCPRDKLGKPRSSPTPPLSPTSEPPRSVPTAPEAVMAAALDGQADSVSSPPSKRLARSASDRQMNSGSYPVLSRRNSWFSNISAKFSSNQTSAHASSSHSSSHSADLTSTRQNVEPPQGQAQQQQIPSTPPEEAPVPKPHVTRNAVLPHAFKPEGNGPYTPAPPRTAQAGFFGVLKRLSSSGASGGGAKSGNGLVDRMTLNVDPTRSRCRIAELKDAKLRRVSFCVDVEIAPMPKYAESAATPKPIDRAVRSREMEQGEGEALRNGPCPEKDGGLAQRKEVRTRAKSASSALSSDKDVSRKKEKKKKSEEERKARKEKRRRLAEDNGSVPLEIHCDSSGSSSEGPDGSLTPKTTPQPTTNPARIYRRCCQLRETPILKKITEQLGHGASLCPETGVVHRLDLTDYWLQLADLITLGDFLAVVPVREVVLENSGLGDEGLRVVLAGLLAAKQPTPWRRRKQVDELGGVVERVVLKNNKLGAEGWKHLSLFLYKCRSLKYLDISHVAFPKPVAKKQDGSSAPSRGLSDILSEAMAHRLAGSTLEMVNMSGTEPSTEQLATIMDGIVRCGVRRLGLAHNRLDGRGVSLVARYLAAGKCEGLDLGGNDLRHQMGVIAGSLVPGHPLWALSLAGCNLDRASLDQVVPALVTLACFRFIDLSHNHDLFQSTPSAVGLLRRYLPKMDCLKRIHLQDVNMTADQAIAIVEVLPEARTLAHINLLGNTALMKLAGAKTEEAQEEACALYASLLAASRVSESLMCVDIEVPRDEAGEIVKAMAKQVVAYCLRNMGRLPDTGIGPDGKLPACPDVLAYLMAQDDGAADETDRDSAPDEDYVIGGTGVVKALRCCLENRGWETQAGNERASQQQLKAKDMTKHLLAGARKIRLRLQPALQRARWNRHDELNLRKLNFLDETLQGIIDRFELEFPDTRQEDDNYGDETPTGQMSSRQQTTRDSTSSPTTMPSVQDSEEGRVHRAGHQLRLGIAQPDKLESVLQAIDAISSDPRQSQMLMELAEDVGGPLLEKAREKGAPRAFKEDRDVLFRSMRDSDPDWWERFVESQHKASANINVSAQAAAAATERRRRARRAKGSDDDEDRDEGGGVEEEEEDVSVVMGGWL</sequence>
<feature type="compositionally biased region" description="Basic and acidic residues" evidence="4">
    <location>
        <begin position="317"/>
        <end position="331"/>
    </location>
</feature>
<feature type="region of interest" description="Disordered" evidence="4">
    <location>
        <begin position="969"/>
        <end position="1017"/>
    </location>
</feature>
<dbReference type="OrthoDB" id="8436363at2759"/>
<feature type="compositionally biased region" description="Basic and acidic residues" evidence="4">
    <location>
        <begin position="342"/>
        <end position="362"/>
    </location>
</feature>
<organism evidence="5 6">
    <name type="scientific">Ophiocordyceps camponoti-floridani</name>
    <dbReference type="NCBI Taxonomy" id="2030778"/>
    <lineage>
        <taxon>Eukaryota</taxon>
        <taxon>Fungi</taxon>
        <taxon>Dikarya</taxon>
        <taxon>Ascomycota</taxon>
        <taxon>Pezizomycotina</taxon>
        <taxon>Sordariomycetes</taxon>
        <taxon>Hypocreomycetidae</taxon>
        <taxon>Hypocreales</taxon>
        <taxon>Ophiocordycipitaceae</taxon>
        <taxon>Ophiocordyceps</taxon>
    </lineage>
</organism>
<evidence type="ECO:0000256" key="1">
    <source>
        <dbReference type="ARBA" id="ARBA00004245"/>
    </source>
</evidence>
<dbReference type="EMBL" id="JAACLJ010000001">
    <property type="protein sequence ID" value="KAF4595322.1"/>
    <property type="molecule type" value="Genomic_DNA"/>
</dbReference>
<dbReference type="AlphaFoldDB" id="A0A8H4QD72"/>
<accession>A0A8H4QD72</accession>
<keyword evidence="2" id="KW-0963">Cytoplasm</keyword>
<comment type="caution">
    <text evidence="5">The sequence shown here is derived from an EMBL/GenBank/DDBJ whole genome shotgun (WGS) entry which is preliminary data.</text>
</comment>
<feature type="compositionally biased region" description="Pro residues" evidence="4">
    <location>
        <begin position="176"/>
        <end position="186"/>
    </location>
</feature>
<gene>
    <name evidence="5" type="ORF">GQ602_000935</name>
</gene>
<dbReference type="Proteomes" id="UP000562929">
    <property type="component" value="Unassembled WGS sequence"/>
</dbReference>
<feature type="compositionally biased region" description="Low complexity" evidence="4">
    <location>
        <begin position="384"/>
        <end position="409"/>
    </location>
</feature>
<feature type="compositionally biased region" description="Acidic residues" evidence="4">
    <location>
        <begin position="1134"/>
        <end position="1152"/>
    </location>
</feature>
<feature type="compositionally biased region" description="Polar residues" evidence="4">
    <location>
        <begin position="109"/>
        <end position="122"/>
    </location>
</feature>
<reference evidence="5 6" key="1">
    <citation type="journal article" date="2020" name="G3 (Bethesda)">
        <title>Genetic Underpinnings of Host Manipulation by Ophiocordyceps as Revealed by Comparative Transcriptomics.</title>
        <authorList>
            <person name="Will I."/>
            <person name="Das B."/>
            <person name="Trinh T."/>
            <person name="Brachmann A."/>
            <person name="Ohm R.A."/>
            <person name="de Bekker C."/>
        </authorList>
    </citation>
    <scope>NUCLEOTIDE SEQUENCE [LARGE SCALE GENOMIC DNA]</scope>
    <source>
        <strain evidence="5 6">EC05</strain>
    </source>
</reference>
<evidence type="ECO:0000256" key="3">
    <source>
        <dbReference type="ARBA" id="ARBA00023212"/>
    </source>
</evidence>
<dbReference type="PANTHER" id="PTHR24107">
    <property type="entry name" value="YNEIN REGULATORY COMPLEX SUBUNIT 5"/>
    <property type="match status" value="1"/>
</dbReference>
<keyword evidence="3" id="KW-0206">Cytoskeleton</keyword>
<feature type="region of interest" description="Disordered" evidence="4">
    <location>
        <begin position="1107"/>
        <end position="1160"/>
    </location>
</feature>
<dbReference type="Gene3D" id="3.80.10.10">
    <property type="entry name" value="Ribonuclease Inhibitor"/>
    <property type="match status" value="1"/>
</dbReference>
<evidence type="ECO:0000313" key="6">
    <source>
        <dbReference type="Proteomes" id="UP000562929"/>
    </source>
</evidence>
<feature type="region of interest" description="Disordered" evidence="4">
    <location>
        <begin position="1"/>
        <end position="122"/>
    </location>
</feature>
<feature type="region of interest" description="Disordered" evidence="4">
    <location>
        <begin position="135"/>
        <end position="188"/>
    </location>
</feature>
<name>A0A8H4QD72_9HYPO</name>
<keyword evidence="6" id="KW-1185">Reference proteome</keyword>
<feature type="compositionally biased region" description="Pro residues" evidence="4">
    <location>
        <begin position="61"/>
        <end position="75"/>
    </location>
</feature>
<protein>
    <submittedName>
        <fullName evidence="5">Cell wall biogenesis protein Mhp1</fullName>
    </submittedName>
</protein>
<dbReference type="GO" id="GO:0005856">
    <property type="term" value="C:cytoskeleton"/>
    <property type="evidence" value="ECO:0007669"/>
    <property type="project" value="UniProtKB-SubCell"/>
</dbReference>
<dbReference type="InterPro" id="IPR052410">
    <property type="entry name" value="DRC5"/>
</dbReference>
<feature type="compositionally biased region" description="Low complexity" evidence="4">
    <location>
        <begin position="160"/>
        <end position="175"/>
    </location>
</feature>
<comment type="subcellular location">
    <subcellularLocation>
        <location evidence="1">Cytoplasm</location>
        <location evidence="1">Cytoskeleton</location>
    </subcellularLocation>
</comment>
<dbReference type="InterPro" id="IPR032675">
    <property type="entry name" value="LRR_dom_sf"/>
</dbReference>
<evidence type="ECO:0000256" key="2">
    <source>
        <dbReference type="ARBA" id="ARBA00022490"/>
    </source>
</evidence>
<evidence type="ECO:0000256" key="4">
    <source>
        <dbReference type="SAM" id="MobiDB-lite"/>
    </source>
</evidence>